<feature type="signal peptide" evidence="1">
    <location>
        <begin position="1"/>
        <end position="22"/>
    </location>
</feature>
<reference evidence="2 3" key="1">
    <citation type="journal article" date="2013" name="Nat. Genet.">
        <title>The genome of the hydatid tapeworm Echinococcus granulosus.</title>
        <authorList>
            <person name="Zheng H."/>
            <person name="Zhang W."/>
            <person name="Zhang L."/>
            <person name="Zhang Z."/>
            <person name="Li J."/>
            <person name="Lu G."/>
            <person name="Zhu Y."/>
            <person name="Wang Y."/>
            <person name="Huang Y."/>
            <person name="Liu J."/>
            <person name="Kang H."/>
            <person name="Chen J."/>
            <person name="Wang L."/>
            <person name="Chen A."/>
            <person name="Yu S."/>
            <person name="Gao Z."/>
            <person name="Jin L."/>
            <person name="Gu W."/>
            <person name="Wang Z."/>
            <person name="Zhao L."/>
            <person name="Shi B."/>
            <person name="Wen H."/>
            <person name="Lin R."/>
            <person name="Jones M.K."/>
            <person name="Brejova B."/>
            <person name="Vinar T."/>
            <person name="Zhao G."/>
            <person name="McManus D.P."/>
            <person name="Chen Z."/>
            <person name="Zhou Y."/>
            <person name="Wang S."/>
        </authorList>
    </citation>
    <scope>NUCLEOTIDE SEQUENCE [LARGE SCALE GENOMIC DNA]</scope>
</reference>
<feature type="chain" id="PRO_5004884536" evidence="1">
    <location>
        <begin position="23"/>
        <end position="229"/>
    </location>
</feature>
<evidence type="ECO:0000313" key="3">
    <source>
        <dbReference type="Proteomes" id="UP000019149"/>
    </source>
</evidence>
<dbReference type="GeneID" id="36346826"/>
<accession>W6TZ10</accession>
<sequence>MISGCHLQHIFFFLAISSLPFSQKCGELKADTKEQIANKLTDILPLFAGNLPLPACHKAIKSIALFNKNSVLHKDDRQMEKVGISQVFRNIVSYKAELPKPKQCARKLALLIYNTSEIIQIKTFTYSFLFDYTINSYPNATAHWMKCRFGKYFLNLWCAAKVILLNSLCEGCRRLTSIDCVFCHFFHPDSLYIRNMVLPQFNSRVLHSTNMSVLNVGNHQMRSVAMNFH</sequence>
<proteinExistence type="predicted"/>
<gene>
    <name evidence="2" type="ORF">EGR_11113</name>
</gene>
<keyword evidence="1" id="KW-0732">Signal</keyword>
<protein>
    <submittedName>
        <fullName evidence="2">Uncharacterized protein</fullName>
    </submittedName>
</protein>
<dbReference type="RefSeq" id="XP_024345226.1">
    <property type="nucleotide sequence ID" value="XM_024500360.1"/>
</dbReference>
<dbReference type="Proteomes" id="UP000019149">
    <property type="component" value="Unassembled WGS sequence"/>
</dbReference>
<comment type="caution">
    <text evidence="2">The sequence shown here is derived from an EMBL/GenBank/DDBJ whole genome shotgun (WGS) entry which is preliminary data.</text>
</comment>
<evidence type="ECO:0000313" key="2">
    <source>
        <dbReference type="EMBL" id="EUB54030.1"/>
    </source>
</evidence>
<evidence type="ECO:0000256" key="1">
    <source>
        <dbReference type="SAM" id="SignalP"/>
    </source>
</evidence>
<name>W6TZ10_ECHGR</name>
<dbReference type="AlphaFoldDB" id="W6TZ10"/>
<keyword evidence="3" id="KW-1185">Reference proteome</keyword>
<dbReference type="EMBL" id="APAU02000388">
    <property type="protein sequence ID" value="EUB54030.1"/>
    <property type="molecule type" value="Genomic_DNA"/>
</dbReference>
<organism evidence="2 3">
    <name type="scientific">Echinococcus granulosus</name>
    <name type="common">Hydatid tapeworm</name>
    <dbReference type="NCBI Taxonomy" id="6210"/>
    <lineage>
        <taxon>Eukaryota</taxon>
        <taxon>Metazoa</taxon>
        <taxon>Spiralia</taxon>
        <taxon>Lophotrochozoa</taxon>
        <taxon>Platyhelminthes</taxon>
        <taxon>Cestoda</taxon>
        <taxon>Eucestoda</taxon>
        <taxon>Cyclophyllidea</taxon>
        <taxon>Taeniidae</taxon>
        <taxon>Echinococcus</taxon>
        <taxon>Echinococcus granulosus group</taxon>
    </lineage>
</organism>
<dbReference type="KEGG" id="egl:EGR_11113"/>
<dbReference type="CTD" id="36346826"/>